<dbReference type="OrthoDB" id="9808476at2"/>
<dbReference type="EMBL" id="FRCP01000005">
    <property type="protein sequence ID" value="SHL99343.1"/>
    <property type="molecule type" value="Genomic_DNA"/>
</dbReference>
<evidence type="ECO:0000256" key="2">
    <source>
        <dbReference type="PROSITE-ProRule" id="PRU00335"/>
    </source>
</evidence>
<feature type="DNA-binding region" description="H-T-H motif" evidence="2">
    <location>
        <begin position="30"/>
        <end position="49"/>
    </location>
</feature>
<evidence type="ECO:0000313" key="5">
    <source>
        <dbReference type="Proteomes" id="UP000184038"/>
    </source>
</evidence>
<organism evidence="4 5">
    <name type="scientific">Anaerosporobacter mobilis DSM 15930</name>
    <dbReference type="NCBI Taxonomy" id="1120996"/>
    <lineage>
        <taxon>Bacteria</taxon>
        <taxon>Bacillati</taxon>
        <taxon>Bacillota</taxon>
        <taxon>Clostridia</taxon>
        <taxon>Lachnospirales</taxon>
        <taxon>Lachnospiraceae</taxon>
        <taxon>Anaerosporobacter</taxon>
    </lineage>
</organism>
<dbReference type="PANTHER" id="PTHR43479:SF11">
    <property type="entry name" value="ACREF_ENVCD OPERON REPRESSOR-RELATED"/>
    <property type="match status" value="1"/>
</dbReference>
<evidence type="ECO:0000256" key="1">
    <source>
        <dbReference type="ARBA" id="ARBA00023125"/>
    </source>
</evidence>
<feature type="domain" description="HTH tetR-type" evidence="3">
    <location>
        <begin position="7"/>
        <end position="67"/>
    </location>
</feature>
<dbReference type="InterPro" id="IPR001647">
    <property type="entry name" value="HTH_TetR"/>
</dbReference>
<dbReference type="Gene3D" id="1.10.357.10">
    <property type="entry name" value="Tetracycline Repressor, domain 2"/>
    <property type="match status" value="1"/>
</dbReference>
<proteinExistence type="predicted"/>
<dbReference type="STRING" id="1120996.SAMN02746066_00424"/>
<dbReference type="RefSeq" id="WP_073282246.1">
    <property type="nucleotide sequence ID" value="NZ_FRCP01000005.1"/>
</dbReference>
<sequence>MKSFEEMGTKEKILYMALELFSQSGYEGVSMRDIAAAVNIKGSSIYKHYKSKQDIFDSIVKYMEIRYDEAMSLFHLPHGEASSVVDSYMNITADKLYEIVYKIFLYFLQDPYTSKFRRILMMEQYRNQVIGDTFKKIYFENALNFQEELFNVLMERGMLKKLDAKSMALQFYAPIYLLICQYDSLDGKEEEAQEIIRRHVYQFLKLYEM</sequence>
<name>A0A1M7F5T2_9FIRM</name>
<dbReference type="InterPro" id="IPR009057">
    <property type="entry name" value="Homeodomain-like_sf"/>
</dbReference>
<keyword evidence="1 2" id="KW-0238">DNA-binding</keyword>
<accession>A0A1M7F5T2</accession>
<gene>
    <name evidence="4" type="ORF">SAMN02746066_00424</name>
</gene>
<dbReference type="SUPFAM" id="SSF46689">
    <property type="entry name" value="Homeodomain-like"/>
    <property type="match status" value="1"/>
</dbReference>
<dbReference type="PROSITE" id="PS50977">
    <property type="entry name" value="HTH_TETR_2"/>
    <property type="match status" value="1"/>
</dbReference>
<evidence type="ECO:0000313" key="4">
    <source>
        <dbReference type="EMBL" id="SHL99343.1"/>
    </source>
</evidence>
<dbReference type="AlphaFoldDB" id="A0A1M7F5T2"/>
<dbReference type="Pfam" id="PF00440">
    <property type="entry name" value="TetR_N"/>
    <property type="match status" value="1"/>
</dbReference>
<evidence type="ECO:0000259" key="3">
    <source>
        <dbReference type="PROSITE" id="PS50977"/>
    </source>
</evidence>
<dbReference type="InterPro" id="IPR050624">
    <property type="entry name" value="HTH-type_Tx_Regulator"/>
</dbReference>
<keyword evidence="5" id="KW-1185">Reference proteome</keyword>
<protein>
    <submittedName>
        <fullName evidence="4">Transcriptional regulator, TetR family</fullName>
    </submittedName>
</protein>
<reference evidence="4 5" key="1">
    <citation type="submission" date="2016-11" db="EMBL/GenBank/DDBJ databases">
        <authorList>
            <person name="Jaros S."/>
            <person name="Januszkiewicz K."/>
            <person name="Wedrychowicz H."/>
        </authorList>
    </citation>
    <scope>NUCLEOTIDE SEQUENCE [LARGE SCALE GENOMIC DNA]</scope>
    <source>
        <strain evidence="4 5">DSM 15930</strain>
    </source>
</reference>
<dbReference type="GO" id="GO:0003677">
    <property type="term" value="F:DNA binding"/>
    <property type="evidence" value="ECO:0007669"/>
    <property type="project" value="UniProtKB-UniRule"/>
</dbReference>
<dbReference type="PRINTS" id="PR00455">
    <property type="entry name" value="HTHTETR"/>
</dbReference>
<dbReference type="PANTHER" id="PTHR43479">
    <property type="entry name" value="ACREF/ENVCD OPERON REPRESSOR-RELATED"/>
    <property type="match status" value="1"/>
</dbReference>
<dbReference type="Proteomes" id="UP000184038">
    <property type="component" value="Unassembled WGS sequence"/>
</dbReference>